<sequence length="877" mass="92242">MDEDAMPPPGYAKSLSQKFEQGFANASPDAAREVAADAPAVSVSEGVRSLSQKFESSGSKPDVATEAAAAIPSSSSMFKSASQKFEAAPVEASAATPTSSSSGGGGVRSLSQKFMVPETAQDTQTPLIKSLSQKYSEGSTTPAQADPMPERVVTGGSSDMVRGLSQKYSEGPRTPVNDDDSMPERTVTTGSTDMVKSLSQRFEQGAVTDMASEPESASGMMSAPVEEEPKSQSSVGVRSLSQRFEGGSVEAAAVATAAAVEADEDEDEDEDGDAVLAEAEHEEPKSHGSTVRSLSQKFESNAVSAAVAEEEAEENADDQMDQALDPEDTAAMAADVANEDSDVDSDADSDAEVEAARDSVKSREAAVPPVRTESAKLRAFERDESALPFMDDEGNFYGPAPESVTTVLSDETVNVSTVGHTGTPLEFCWVNDNLAFSAGEDGKVVLWDVNSCEALLAFVPHAGEPVGVMALLPTREVDGGKVLNLLTFSEESRIFKKWKVSARNARLMHSVPLPEKNGTRSMISFAEPLDAVDISDFYELDDDGELAPEYDPAVVFAPQEDEADVAQQDDEEAVDGDAALEPDSEILEGEEADVEDEQPGDAAANDSEDVAFATRAPPIDTDSGDAATEDALSKGTVRGLSTGFEGGAGADNESAALAQDQAMASVAEEAPPTEEEVAPAPAKNSLASRFAMFENNMGSQVEEKKTIPVEHSDEMKSRFAMFNEKVAMPLSDSEDVVEPEAAATAPKLTESIEEAVPEAPRTKSIRDLMGAFDGSSPSAPEERGVVPDREISRGKSVKDMMSAFDGSGSAVKEPEDIVENVAVAAPETVPVDARADPPADDAGSSFKNAFAMFGGKYIFPARLLITGAMSAFLGYLE</sequence>
<feature type="compositionally biased region" description="Polar residues" evidence="1">
    <location>
        <begin position="49"/>
        <end position="59"/>
    </location>
</feature>
<dbReference type="InterPro" id="IPR015943">
    <property type="entry name" value="WD40/YVTN_repeat-like_dom_sf"/>
</dbReference>
<dbReference type="InterPro" id="IPR019775">
    <property type="entry name" value="WD40_repeat_CS"/>
</dbReference>
<feature type="region of interest" description="Disordered" evidence="1">
    <location>
        <begin position="337"/>
        <end position="368"/>
    </location>
</feature>
<accession>A0A5J4YZR6</accession>
<feature type="region of interest" description="Disordered" evidence="1">
    <location>
        <begin position="658"/>
        <end position="681"/>
    </location>
</feature>
<dbReference type="SUPFAM" id="SSF50978">
    <property type="entry name" value="WD40 repeat-like"/>
    <property type="match status" value="1"/>
</dbReference>
<feature type="region of interest" description="Disordered" evidence="1">
    <location>
        <begin position="255"/>
        <end position="319"/>
    </location>
</feature>
<feature type="region of interest" description="Disordered" evidence="1">
    <location>
        <begin position="37"/>
        <end position="238"/>
    </location>
</feature>
<dbReference type="Gene3D" id="2.130.10.10">
    <property type="entry name" value="YVTN repeat-like/Quinoprotein amine dehydrogenase"/>
    <property type="match status" value="1"/>
</dbReference>
<organism evidence="2 3">
    <name type="scientific">Porphyridium purpureum</name>
    <name type="common">Red alga</name>
    <name type="synonym">Porphyridium cruentum</name>
    <dbReference type="NCBI Taxonomy" id="35688"/>
    <lineage>
        <taxon>Eukaryota</taxon>
        <taxon>Rhodophyta</taxon>
        <taxon>Bangiophyceae</taxon>
        <taxon>Porphyridiales</taxon>
        <taxon>Porphyridiaceae</taxon>
        <taxon>Porphyridium</taxon>
    </lineage>
</organism>
<dbReference type="PROSITE" id="PS00678">
    <property type="entry name" value="WD_REPEATS_1"/>
    <property type="match status" value="1"/>
</dbReference>
<feature type="compositionally biased region" description="Acidic residues" evidence="1">
    <location>
        <begin position="562"/>
        <end position="599"/>
    </location>
</feature>
<protein>
    <submittedName>
        <fullName evidence="2">Uncharacterized protein</fullName>
    </submittedName>
</protein>
<evidence type="ECO:0000256" key="1">
    <source>
        <dbReference type="SAM" id="MobiDB-lite"/>
    </source>
</evidence>
<keyword evidence="3" id="KW-1185">Reference proteome</keyword>
<feature type="compositionally biased region" description="Acidic residues" evidence="1">
    <location>
        <begin position="337"/>
        <end position="353"/>
    </location>
</feature>
<proteinExistence type="predicted"/>
<dbReference type="InterPro" id="IPR036322">
    <property type="entry name" value="WD40_repeat_dom_sf"/>
</dbReference>
<feature type="region of interest" description="Disordered" evidence="1">
    <location>
        <begin position="562"/>
        <end position="610"/>
    </location>
</feature>
<dbReference type="EMBL" id="VRMN01000002">
    <property type="protein sequence ID" value="KAA8496302.1"/>
    <property type="molecule type" value="Genomic_DNA"/>
</dbReference>
<feature type="compositionally biased region" description="Acidic residues" evidence="1">
    <location>
        <begin position="308"/>
        <end position="319"/>
    </location>
</feature>
<feature type="compositionally biased region" description="Acidic residues" evidence="1">
    <location>
        <begin position="261"/>
        <end position="273"/>
    </location>
</feature>
<feature type="compositionally biased region" description="Basic and acidic residues" evidence="1">
    <location>
        <begin position="354"/>
        <end position="364"/>
    </location>
</feature>
<name>A0A5J4YZR6_PORPP</name>
<dbReference type="AlphaFoldDB" id="A0A5J4YZR6"/>
<comment type="caution">
    <text evidence="2">The sequence shown here is derived from an EMBL/GenBank/DDBJ whole genome shotgun (WGS) entry which is preliminary data.</text>
</comment>
<feature type="compositionally biased region" description="Polar residues" evidence="1">
    <location>
        <begin position="120"/>
        <end position="143"/>
    </location>
</feature>
<evidence type="ECO:0000313" key="3">
    <source>
        <dbReference type="Proteomes" id="UP000324585"/>
    </source>
</evidence>
<reference evidence="3" key="1">
    <citation type="journal article" date="2019" name="Nat. Commun.">
        <title>Expansion of phycobilisome linker gene families in mesophilic red algae.</title>
        <authorList>
            <person name="Lee J."/>
            <person name="Kim D."/>
            <person name="Bhattacharya D."/>
            <person name="Yoon H.S."/>
        </authorList>
    </citation>
    <scope>NUCLEOTIDE SEQUENCE [LARGE SCALE GENOMIC DNA]</scope>
    <source>
        <strain evidence="3">CCMP 1328</strain>
    </source>
</reference>
<feature type="compositionally biased region" description="Polar residues" evidence="1">
    <location>
        <begin position="186"/>
        <end position="202"/>
    </location>
</feature>
<gene>
    <name evidence="2" type="ORF">FVE85_0031</name>
</gene>
<feature type="compositionally biased region" description="Low complexity" evidence="1">
    <location>
        <begin position="73"/>
        <end position="101"/>
    </location>
</feature>
<evidence type="ECO:0000313" key="2">
    <source>
        <dbReference type="EMBL" id="KAA8496302.1"/>
    </source>
</evidence>
<dbReference type="Proteomes" id="UP000324585">
    <property type="component" value="Unassembled WGS sequence"/>
</dbReference>
<feature type="compositionally biased region" description="Polar residues" evidence="1">
    <location>
        <begin position="287"/>
        <end position="298"/>
    </location>
</feature>